<dbReference type="SUPFAM" id="SSF52935">
    <property type="entry name" value="PK C-terminal domain-like"/>
    <property type="match status" value="1"/>
</dbReference>
<accession>A0AAD5WYS1</accession>
<dbReference type="Pfam" id="PF02887">
    <property type="entry name" value="PK_C"/>
    <property type="match status" value="1"/>
</dbReference>
<dbReference type="PANTHER" id="PTHR11817">
    <property type="entry name" value="PYRUVATE KINASE"/>
    <property type="match status" value="1"/>
</dbReference>
<dbReference type="EMBL" id="JADGJD010001100">
    <property type="protein sequence ID" value="KAJ3046743.1"/>
    <property type="molecule type" value="Genomic_DNA"/>
</dbReference>
<dbReference type="InterPro" id="IPR001697">
    <property type="entry name" value="Pyr_Knase"/>
</dbReference>
<dbReference type="GO" id="GO:0000287">
    <property type="term" value="F:magnesium ion binding"/>
    <property type="evidence" value="ECO:0007669"/>
    <property type="project" value="InterPro"/>
</dbReference>
<protein>
    <recommendedName>
        <fullName evidence="1">Pyruvate kinase C-terminal domain-containing protein</fullName>
    </recommendedName>
</protein>
<dbReference type="Proteomes" id="UP001212841">
    <property type="component" value="Unassembled WGS sequence"/>
</dbReference>
<gene>
    <name evidence="2" type="ORF">HK097_000585</name>
</gene>
<evidence type="ECO:0000313" key="2">
    <source>
        <dbReference type="EMBL" id="KAJ3046743.1"/>
    </source>
</evidence>
<evidence type="ECO:0000259" key="1">
    <source>
        <dbReference type="Pfam" id="PF02887"/>
    </source>
</evidence>
<comment type="caution">
    <text evidence="2">The sequence shown here is derived from an EMBL/GenBank/DDBJ whole genome shotgun (WGS) entry which is preliminary data.</text>
</comment>
<sequence>MDGVDGLVLSAETAIGDYVLECVNQMRRIAYQAEKSTDYMDYAIKTMKNVPRPLSVSESIASSAVLAARQVNAAIIVVITEVGGTAKLVAKYRPPMPIVAVSRLPNTTRQLNIGFGIVSYHHKGAADAVVTDTLKYAVELGLCTPGQIAVLTSGQVLGFSEGTTTKMQFMQVPNF</sequence>
<dbReference type="InterPro" id="IPR036918">
    <property type="entry name" value="Pyrv_Knase_C_sf"/>
</dbReference>
<dbReference type="GO" id="GO:0004743">
    <property type="term" value="F:pyruvate kinase activity"/>
    <property type="evidence" value="ECO:0007669"/>
    <property type="project" value="InterPro"/>
</dbReference>
<evidence type="ECO:0000313" key="3">
    <source>
        <dbReference type="Proteomes" id="UP001212841"/>
    </source>
</evidence>
<dbReference type="InterPro" id="IPR015795">
    <property type="entry name" value="Pyrv_Knase_C"/>
</dbReference>
<reference evidence="2" key="1">
    <citation type="submission" date="2020-05" db="EMBL/GenBank/DDBJ databases">
        <title>Phylogenomic resolution of chytrid fungi.</title>
        <authorList>
            <person name="Stajich J.E."/>
            <person name="Amses K."/>
            <person name="Simmons R."/>
            <person name="Seto K."/>
            <person name="Myers J."/>
            <person name="Bonds A."/>
            <person name="Quandt C.A."/>
            <person name="Barry K."/>
            <person name="Liu P."/>
            <person name="Grigoriev I."/>
            <person name="Longcore J.E."/>
            <person name="James T.Y."/>
        </authorList>
    </citation>
    <scope>NUCLEOTIDE SEQUENCE</scope>
    <source>
        <strain evidence="2">JEL0318</strain>
    </source>
</reference>
<name>A0AAD5WYS1_9FUNG</name>
<organism evidence="2 3">
    <name type="scientific">Rhizophlyctis rosea</name>
    <dbReference type="NCBI Taxonomy" id="64517"/>
    <lineage>
        <taxon>Eukaryota</taxon>
        <taxon>Fungi</taxon>
        <taxon>Fungi incertae sedis</taxon>
        <taxon>Chytridiomycota</taxon>
        <taxon>Chytridiomycota incertae sedis</taxon>
        <taxon>Chytridiomycetes</taxon>
        <taxon>Rhizophlyctidales</taxon>
        <taxon>Rhizophlyctidaceae</taxon>
        <taxon>Rhizophlyctis</taxon>
    </lineage>
</organism>
<dbReference type="GO" id="GO:0030955">
    <property type="term" value="F:potassium ion binding"/>
    <property type="evidence" value="ECO:0007669"/>
    <property type="project" value="InterPro"/>
</dbReference>
<feature type="domain" description="Pyruvate kinase C-terminal" evidence="1">
    <location>
        <begin position="58"/>
        <end position="163"/>
    </location>
</feature>
<proteinExistence type="predicted"/>
<keyword evidence="3" id="KW-1185">Reference proteome</keyword>
<dbReference type="AlphaFoldDB" id="A0AAD5WYS1"/>
<dbReference type="Gene3D" id="3.40.1380.20">
    <property type="entry name" value="Pyruvate kinase, C-terminal domain"/>
    <property type="match status" value="1"/>
</dbReference>